<name>A0A976SIX6_THEOR</name>
<protein>
    <recommendedName>
        <fullName evidence="17">Calcium load-activated calcium channel</fullName>
    </recommendedName>
</protein>
<keyword evidence="11" id="KW-0406">Ion transport</keyword>
<evidence type="ECO:0000313" key="16">
    <source>
        <dbReference type="Proteomes" id="UP000244811"/>
    </source>
</evidence>
<keyword evidence="8" id="KW-0106">Calcium</keyword>
<evidence type="ECO:0000256" key="3">
    <source>
        <dbReference type="ARBA" id="ARBA00022448"/>
    </source>
</evidence>
<dbReference type="EMBL" id="CP056070">
    <property type="protein sequence ID" value="UVC49698.1"/>
    <property type="molecule type" value="Genomic_DNA"/>
</dbReference>
<keyword evidence="6 14" id="KW-0812">Transmembrane</keyword>
<dbReference type="Proteomes" id="UP000244811">
    <property type="component" value="Chromosome 3"/>
</dbReference>
<accession>A0A976SIX6</accession>
<keyword evidence="5" id="KW-0107">Calcium channel</keyword>
<evidence type="ECO:0000256" key="8">
    <source>
        <dbReference type="ARBA" id="ARBA00022837"/>
    </source>
</evidence>
<evidence type="ECO:0000256" key="7">
    <source>
        <dbReference type="ARBA" id="ARBA00022824"/>
    </source>
</evidence>
<evidence type="ECO:0000256" key="9">
    <source>
        <dbReference type="ARBA" id="ARBA00022989"/>
    </source>
</evidence>
<evidence type="ECO:0000256" key="11">
    <source>
        <dbReference type="ARBA" id="ARBA00023065"/>
    </source>
</evidence>
<dbReference type="SMART" id="SM01415">
    <property type="entry name" value="DUF106"/>
    <property type="match status" value="1"/>
</dbReference>
<feature type="transmembrane region" description="Helical" evidence="14">
    <location>
        <begin position="93"/>
        <end position="113"/>
    </location>
</feature>
<comment type="subcellular location">
    <subcellularLocation>
        <location evidence="1">Endoplasmic reticulum membrane</location>
        <topology evidence="1">Multi-pass membrane protein</topology>
    </subcellularLocation>
</comment>
<dbReference type="Pfam" id="PF01956">
    <property type="entry name" value="EMC3_TMCO1"/>
    <property type="match status" value="1"/>
</dbReference>
<dbReference type="GO" id="GO:0005789">
    <property type="term" value="C:endoplasmic reticulum membrane"/>
    <property type="evidence" value="ECO:0007669"/>
    <property type="project" value="UniProtKB-SubCell"/>
</dbReference>
<dbReference type="PANTHER" id="PTHR20917">
    <property type="entry name" value="PNAS-RELATED"/>
    <property type="match status" value="1"/>
</dbReference>
<sequence>MDNDSFVSTVNKRDTLLVLLFAIAIGVFNELTSYFFIYRKESFRKGFEELCDAYEVYVLSKVIPKTKAQIQSGDTPAKILLDKSKKLKSNKTTASIITGILLMGLMPAIMSMFEYSVVAKLPFRPIPLISMFTHSKVLGNDPTDCTATSLYAIVSMIARHYTKVFLGCESPLNPFNESVLNEQVKKESKL</sequence>
<dbReference type="AlphaFoldDB" id="A0A976SIX6"/>
<feature type="transmembrane region" description="Helical" evidence="14">
    <location>
        <begin position="16"/>
        <end position="37"/>
    </location>
</feature>
<evidence type="ECO:0000256" key="13">
    <source>
        <dbReference type="ARBA" id="ARBA00023303"/>
    </source>
</evidence>
<organism evidence="15 16">
    <name type="scientific">Theileria orientalis</name>
    <dbReference type="NCBI Taxonomy" id="68886"/>
    <lineage>
        <taxon>Eukaryota</taxon>
        <taxon>Sar</taxon>
        <taxon>Alveolata</taxon>
        <taxon>Apicomplexa</taxon>
        <taxon>Aconoidasida</taxon>
        <taxon>Piroplasmida</taxon>
        <taxon>Theileriidae</taxon>
        <taxon>Theileria</taxon>
    </lineage>
</organism>
<evidence type="ECO:0000256" key="4">
    <source>
        <dbReference type="ARBA" id="ARBA00022568"/>
    </source>
</evidence>
<reference evidence="15" key="1">
    <citation type="submission" date="2022-07" db="EMBL/GenBank/DDBJ databases">
        <title>Evaluation of T. orientalis genome assembly methods using nanopore sequencing and analysis of variation between genomes.</title>
        <authorList>
            <person name="Yam J."/>
            <person name="Micallef M.L."/>
            <person name="Liu M."/>
            <person name="Djordjevic S.P."/>
            <person name="Bogema D.R."/>
            <person name="Jenkins C."/>
        </authorList>
    </citation>
    <scope>NUCLEOTIDE SEQUENCE</scope>
    <source>
        <strain evidence="15">Goon Nure</strain>
    </source>
</reference>
<keyword evidence="7" id="KW-0256">Endoplasmic reticulum</keyword>
<evidence type="ECO:0000256" key="10">
    <source>
        <dbReference type="ARBA" id="ARBA00023054"/>
    </source>
</evidence>
<comment type="similarity">
    <text evidence="2">Belongs to the TMCO1 family.</text>
</comment>
<evidence type="ECO:0000256" key="12">
    <source>
        <dbReference type="ARBA" id="ARBA00023136"/>
    </source>
</evidence>
<proteinExistence type="inferred from homology"/>
<evidence type="ECO:0000256" key="1">
    <source>
        <dbReference type="ARBA" id="ARBA00004477"/>
    </source>
</evidence>
<gene>
    <name evidence="15" type="ORF">MACK_003808</name>
</gene>
<evidence type="ECO:0000256" key="6">
    <source>
        <dbReference type="ARBA" id="ARBA00022692"/>
    </source>
</evidence>
<evidence type="ECO:0000256" key="5">
    <source>
        <dbReference type="ARBA" id="ARBA00022673"/>
    </source>
</evidence>
<keyword evidence="4" id="KW-0109">Calcium transport</keyword>
<evidence type="ECO:0000256" key="2">
    <source>
        <dbReference type="ARBA" id="ARBA00006537"/>
    </source>
</evidence>
<evidence type="ECO:0000313" key="15">
    <source>
        <dbReference type="EMBL" id="UVC49698.1"/>
    </source>
</evidence>
<evidence type="ECO:0008006" key="17">
    <source>
        <dbReference type="Google" id="ProtNLM"/>
    </source>
</evidence>
<evidence type="ECO:0000256" key="14">
    <source>
        <dbReference type="SAM" id="Phobius"/>
    </source>
</evidence>
<keyword evidence="12 14" id="KW-0472">Membrane</keyword>
<dbReference type="GO" id="GO:0005262">
    <property type="term" value="F:calcium channel activity"/>
    <property type="evidence" value="ECO:0007669"/>
    <property type="project" value="UniProtKB-KW"/>
</dbReference>
<keyword evidence="9 14" id="KW-1133">Transmembrane helix</keyword>
<dbReference type="GO" id="GO:0032469">
    <property type="term" value="P:endoplasmic reticulum calcium ion homeostasis"/>
    <property type="evidence" value="ECO:0007669"/>
    <property type="project" value="InterPro"/>
</dbReference>
<keyword evidence="10" id="KW-0175">Coiled coil</keyword>
<dbReference type="InterPro" id="IPR002809">
    <property type="entry name" value="EMC3/TMCO1"/>
</dbReference>
<keyword evidence="13" id="KW-0407">Ion channel</keyword>
<keyword evidence="3" id="KW-0813">Transport</keyword>
<dbReference type="PANTHER" id="PTHR20917:SF0">
    <property type="entry name" value="CALCIUM LOAD-ACTIVATED CALCIUM CHANNEL"/>
    <property type="match status" value="1"/>
</dbReference>
<dbReference type="InterPro" id="IPR008559">
    <property type="entry name" value="TMCO1"/>
</dbReference>